<name>A0A158A3Q3_9BURK</name>
<dbReference type="RefSeq" id="WP_244197604.1">
    <property type="nucleotide sequence ID" value="NZ_FCOB02000005.1"/>
</dbReference>
<dbReference type="STRING" id="1777144.AWB83_01272"/>
<protein>
    <submittedName>
        <fullName evidence="1">Uncharacterized protein</fullName>
    </submittedName>
</protein>
<comment type="caution">
    <text evidence="1">The sequence shown here is derived from an EMBL/GenBank/DDBJ whole genome shotgun (WGS) entry which is preliminary data.</text>
</comment>
<accession>A0A158A3Q3</accession>
<dbReference type="Proteomes" id="UP000054978">
    <property type="component" value="Unassembled WGS sequence"/>
</dbReference>
<reference evidence="1" key="1">
    <citation type="submission" date="2016-01" db="EMBL/GenBank/DDBJ databases">
        <authorList>
            <person name="Peeters C."/>
        </authorList>
    </citation>
    <scope>NUCLEOTIDE SEQUENCE [LARGE SCALE GENOMIC DNA]</scope>
    <source>
        <strain evidence="1">LMG 29326</strain>
    </source>
</reference>
<organism evidence="1 2">
    <name type="scientific">Caballeronia ptereochthonis</name>
    <dbReference type="NCBI Taxonomy" id="1777144"/>
    <lineage>
        <taxon>Bacteria</taxon>
        <taxon>Pseudomonadati</taxon>
        <taxon>Pseudomonadota</taxon>
        <taxon>Betaproteobacteria</taxon>
        <taxon>Burkholderiales</taxon>
        <taxon>Burkholderiaceae</taxon>
        <taxon>Caballeronia</taxon>
    </lineage>
</organism>
<sequence>MTSPFSLAVATPTRSGSFCMDYVGSVLELQHHCLGKGIDFRFLPLANVTLIDLARNTLANRFLWETPCTHLLFVDDDMGFHAGELARMFDYRDRDVIGALYPRRAYDWARIKQAVLSHPDIDPATLPDIAADYRDMFALPGDAPTMTVSHEPIPMAGIPSGLMMISRECLMKLIGSGRVSQINPGTEVNGQVVKHPIYEFFRQTTIDGRTQGEDYYFCSLVNASGAQVWGCTWIQVTHTGAHSFYGNLQKISSYL</sequence>
<dbReference type="InterPro" id="IPR029044">
    <property type="entry name" value="Nucleotide-diphossugar_trans"/>
</dbReference>
<evidence type="ECO:0000313" key="2">
    <source>
        <dbReference type="Proteomes" id="UP000054978"/>
    </source>
</evidence>
<proteinExistence type="predicted"/>
<dbReference type="AlphaFoldDB" id="A0A158A3Q3"/>
<dbReference type="EMBL" id="FCOB02000005">
    <property type="protein sequence ID" value="SAK52461.1"/>
    <property type="molecule type" value="Genomic_DNA"/>
</dbReference>
<keyword evidence="2" id="KW-1185">Reference proteome</keyword>
<evidence type="ECO:0000313" key="1">
    <source>
        <dbReference type="EMBL" id="SAK52461.1"/>
    </source>
</evidence>
<dbReference type="SUPFAM" id="SSF53448">
    <property type="entry name" value="Nucleotide-diphospho-sugar transferases"/>
    <property type="match status" value="1"/>
</dbReference>
<gene>
    <name evidence="1" type="ORF">AWB83_01272</name>
</gene>